<evidence type="ECO:0008006" key="2">
    <source>
        <dbReference type="Google" id="ProtNLM"/>
    </source>
</evidence>
<dbReference type="GO" id="GO:0016491">
    <property type="term" value="F:oxidoreductase activity"/>
    <property type="evidence" value="ECO:0007669"/>
    <property type="project" value="UniProtKB-ARBA"/>
</dbReference>
<dbReference type="InterPro" id="IPR008775">
    <property type="entry name" value="Phytyl_CoA_dOase-like"/>
</dbReference>
<dbReference type="EMBL" id="UINC01018394">
    <property type="protein sequence ID" value="SVA77228.1"/>
    <property type="molecule type" value="Genomic_DNA"/>
</dbReference>
<dbReference type="GO" id="GO:0046872">
    <property type="term" value="F:metal ion binding"/>
    <property type="evidence" value="ECO:0007669"/>
    <property type="project" value="UniProtKB-ARBA"/>
</dbReference>
<evidence type="ECO:0000313" key="1">
    <source>
        <dbReference type="EMBL" id="SVA77228.1"/>
    </source>
</evidence>
<sequence length="274" mass="29830">MVGLTDGQVAQYREQGWVAPIDVLTAAEAADALGELEAAEVDFPDDLHAENRNNAHLVLPFLAELAVHEVVVDCVRSLVADPVALSSSVLFIKEPQTGSHVTWHQDATYMGLEPDDFVTAWIALTPSTVENGCVSVIPGTHRLGIVEHTDAYGADNILTRGQYVDVDDSSAVDLVLAPGQMSLHHPHLVHGSQPNRSDDRRVGVAFQSYLGAGVRPTRGEHHVMALGERPVDPAFHVVRVPTGRCTLEDRATRRTVNEAFADVLYESAEVRRRL</sequence>
<gene>
    <name evidence="1" type="ORF">METZ01_LOCUS130082</name>
</gene>
<protein>
    <recommendedName>
        <fullName evidence="2">Fe2OG dioxygenase domain-containing protein</fullName>
    </recommendedName>
</protein>
<proteinExistence type="predicted"/>
<organism evidence="1">
    <name type="scientific">marine metagenome</name>
    <dbReference type="NCBI Taxonomy" id="408172"/>
    <lineage>
        <taxon>unclassified sequences</taxon>
        <taxon>metagenomes</taxon>
        <taxon>ecological metagenomes</taxon>
    </lineage>
</organism>
<dbReference type="AlphaFoldDB" id="A0A381YJJ2"/>
<dbReference type="Pfam" id="PF05721">
    <property type="entry name" value="PhyH"/>
    <property type="match status" value="1"/>
</dbReference>
<reference evidence="1" key="1">
    <citation type="submission" date="2018-05" db="EMBL/GenBank/DDBJ databases">
        <authorList>
            <person name="Lanie J.A."/>
            <person name="Ng W.-L."/>
            <person name="Kazmierczak K.M."/>
            <person name="Andrzejewski T.M."/>
            <person name="Davidsen T.M."/>
            <person name="Wayne K.J."/>
            <person name="Tettelin H."/>
            <person name="Glass J.I."/>
            <person name="Rusch D."/>
            <person name="Podicherti R."/>
            <person name="Tsui H.-C.T."/>
            <person name="Winkler M.E."/>
        </authorList>
    </citation>
    <scope>NUCLEOTIDE SEQUENCE</scope>
</reference>
<dbReference type="Gene3D" id="2.60.120.620">
    <property type="entry name" value="q2cbj1_9rhob like domain"/>
    <property type="match status" value="1"/>
</dbReference>
<dbReference type="SUPFAM" id="SSF51197">
    <property type="entry name" value="Clavaminate synthase-like"/>
    <property type="match status" value="1"/>
</dbReference>
<dbReference type="PANTHER" id="PTHR20883">
    <property type="entry name" value="PHYTANOYL-COA DIOXYGENASE DOMAIN CONTAINING 1"/>
    <property type="match status" value="1"/>
</dbReference>
<dbReference type="PANTHER" id="PTHR20883:SF48">
    <property type="entry name" value="ECTOINE DIOXYGENASE"/>
    <property type="match status" value="1"/>
</dbReference>
<name>A0A381YJJ2_9ZZZZ</name>
<accession>A0A381YJJ2</accession>